<dbReference type="EMBL" id="QURR01000002">
    <property type="protein sequence ID" value="RGE46643.1"/>
    <property type="molecule type" value="Genomic_DNA"/>
</dbReference>
<dbReference type="Pfam" id="PF05069">
    <property type="entry name" value="Phage_tail_S"/>
    <property type="match status" value="1"/>
</dbReference>
<sequence>MPAGMLKLKPDTRATVRAIDRLRAQFDDLSEPLDNAAHELTRRIWYRFAFKRDPDGQRWKPWARSTRLAAKPGQKLMLSTRALRDGTQFRATKKGLWLKFGAAYGIHHELGGRKTPRRSFAFSTRNNHRALAPADEQYLLNAVRYQLRKAALNRK</sequence>
<proteinExistence type="predicted"/>
<evidence type="ECO:0008006" key="3">
    <source>
        <dbReference type="Google" id="ProtNLM"/>
    </source>
</evidence>
<reference evidence="1 2" key="1">
    <citation type="submission" date="2018-08" db="EMBL/GenBank/DDBJ databases">
        <title>Comamonas testosteroni strain SWCO2.</title>
        <authorList>
            <person name="Jiang N."/>
            <person name="Zhang X.Z."/>
        </authorList>
    </citation>
    <scope>NUCLEOTIDE SEQUENCE [LARGE SCALE GENOMIC DNA]</scope>
    <source>
        <strain evidence="1 2">SWCO2</strain>
    </source>
</reference>
<dbReference type="AlphaFoldDB" id="A0A373FR64"/>
<accession>A0A373FR64</accession>
<dbReference type="InterPro" id="IPR006522">
    <property type="entry name" value="Phage_virion_morphogenesis"/>
</dbReference>
<comment type="caution">
    <text evidence="1">The sequence shown here is derived from an EMBL/GenBank/DDBJ whole genome shotgun (WGS) entry which is preliminary data.</text>
</comment>
<name>A0A373FR64_COMTE</name>
<dbReference type="Proteomes" id="UP000261948">
    <property type="component" value="Unassembled WGS sequence"/>
</dbReference>
<organism evidence="1 2">
    <name type="scientific">Comamonas testosteroni</name>
    <name type="common">Pseudomonas testosteroni</name>
    <dbReference type="NCBI Taxonomy" id="285"/>
    <lineage>
        <taxon>Bacteria</taxon>
        <taxon>Pseudomonadati</taxon>
        <taxon>Pseudomonadota</taxon>
        <taxon>Betaproteobacteria</taxon>
        <taxon>Burkholderiales</taxon>
        <taxon>Comamonadaceae</taxon>
        <taxon>Comamonas</taxon>
    </lineage>
</organism>
<evidence type="ECO:0000313" key="1">
    <source>
        <dbReference type="EMBL" id="RGE46643.1"/>
    </source>
</evidence>
<evidence type="ECO:0000313" key="2">
    <source>
        <dbReference type="Proteomes" id="UP000261948"/>
    </source>
</evidence>
<keyword evidence="2" id="KW-1185">Reference proteome</keyword>
<gene>
    <name evidence="1" type="ORF">DZC30_02385</name>
</gene>
<dbReference type="OrthoDB" id="2081253at2"/>
<protein>
    <recommendedName>
        <fullName evidence="3">Phage virion morphogenesis protein</fullName>
    </recommendedName>
</protein>